<organism evidence="2 3">
    <name type="scientific">Orchesella dallaii</name>
    <dbReference type="NCBI Taxonomy" id="48710"/>
    <lineage>
        <taxon>Eukaryota</taxon>
        <taxon>Metazoa</taxon>
        <taxon>Ecdysozoa</taxon>
        <taxon>Arthropoda</taxon>
        <taxon>Hexapoda</taxon>
        <taxon>Collembola</taxon>
        <taxon>Entomobryomorpha</taxon>
        <taxon>Entomobryoidea</taxon>
        <taxon>Orchesellidae</taxon>
        <taxon>Orchesellinae</taxon>
        <taxon>Orchesella</taxon>
    </lineage>
</organism>
<evidence type="ECO:0000313" key="2">
    <source>
        <dbReference type="EMBL" id="CAL8115410.1"/>
    </source>
</evidence>
<reference evidence="2 3" key="1">
    <citation type="submission" date="2024-08" db="EMBL/GenBank/DDBJ databases">
        <authorList>
            <person name="Cucini C."/>
            <person name="Frati F."/>
        </authorList>
    </citation>
    <scope>NUCLEOTIDE SEQUENCE [LARGE SCALE GENOMIC DNA]</scope>
</reference>
<dbReference type="Proteomes" id="UP001642540">
    <property type="component" value="Unassembled WGS sequence"/>
</dbReference>
<dbReference type="PANTHER" id="PTHR38332">
    <property type="entry name" value="PROTEIN CBG11604"/>
    <property type="match status" value="1"/>
</dbReference>
<keyword evidence="1" id="KW-1133">Transmembrane helix</keyword>
<dbReference type="PANTHER" id="PTHR38332:SF1">
    <property type="entry name" value="RE49668P"/>
    <property type="match status" value="1"/>
</dbReference>
<comment type="caution">
    <text evidence="2">The sequence shown here is derived from an EMBL/GenBank/DDBJ whole genome shotgun (WGS) entry which is preliminary data.</text>
</comment>
<keyword evidence="1" id="KW-0812">Transmembrane</keyword>
<dbReference type="EMBL" id="CAXLJM020000051">
    <property type="protein sequence ID" value="CAL8115410.1"/>
    <property type="molecule type" value="Genomic_DNA"/>
</dbReference>
<protein>
    <submittedName>
        <fullName evidence="2">Uncharacterized protein</fullName>
    </submittedName>
</protein>
<keyword evidence="1" id="KW-0472">Membrane</keyword>
<keyword evidence="3" id="KW-1185">Reference proteome</keyword>
<proteinExistence type="predicted"/>
<feature type="transmembrane region" description="Helical" evidence="1">
    <location>
        <begin position="40"/>
        <end position="59"/>
    </location>
</feature>
<evidence type="ECO:0000313" key="3">
    <source>
        <dbReference type="Proteomes" id="UP001642540"/>
    </source>
</evidence>
<name>A0ABP1R1R9_9HEXA</name>
<gene>
    <name evidence="2" type="ORF">ODALV1_LOCUS16843</name>
</gene>
<sequence>MSHCGHFWFDDRYVKGCLQSCDDADGCNDSSRPKHFSTSVIVLLVLTSIGFPAYFLTYLGTRSHCGIRVP</sequence>
<accession>A0ABP1R1R9</accession>
<evidence type="ECO:0000256" key="1">
    <source>
        <dbReference type="SAM" id="Phobius"/>
    </source>
</evidence>